<sequence>MPFPTVSILIPTHNRPDYLPLALQSALAQSFGDFEIVISDNGHSDESLDLLRPTVAADPRIRHLRCPSRNHYLDNWLHALSHARGDYIAFLMDDDLFHPEKLARMVPLLQSHPEVALVTSYRQLINGRGQFLPDLPETKPLFGDDAVVSGHSLGERMLLSGANVVGEPTTAMFRRRDLSASFGFFAGRQYQVLSDVATWLRLIQGRRVVVLREALSYFRLHGGQDQRRSLQAVQANVEWLDLLIDSHDQGLYVQDVEAFRRTLKAQLDALVPFLTKEAEAIRSGACHIEPIQSALRRGFDRLFH</sequence>
<evidence type="ECO:0000259" key="1">
    <source>
        <dbReference type="Pfam" id="PF00535"/>
    </source>
</evidence>
<dbReference type="InterPro" id="IPR050834">
    <property type="entry name" value="Glycosyltransf_2"/>
</dbReference>
<gene>
    <name evidence="2" type="ORF">HNQ51_003722</name>
</gene>
<dbReference type="PANTHER" id="PTHR43685">
    <property type="entry name" value="GLYCOSYLTRANSFERASE"/>
    <property type="match status" value="1"/>
</dbReference>
<feature type="domain" description="Glycosyltransferase 2-like" evidence="1">
    <location>
        <begin position="7"/>
        <end position="145"/>
    </location>
</feature>
<dbReference type="SUPFAM" id="SSF53448">
    <property type="entry name" value="Nucleotide-diphospho-sugar transferases"/>
    <property type="match status" value="1"/>
</dbReference>
<comment type="caution">
    <text evidence="2">The sequence shown here is derived from an EMBL/GenBank/DDBJ whole genome shotgun (WGS) entry which is preliminary data.</text>
</comment>
<dbReference type="Gene3D" id="3.90.550.10">
    <property type="entry name" value="Spore Coat Polysaccharide Biosynthesis Protein SpsA, Chain A"/>
    <property type="match status" value="1"/>
</dbReference>
<dbReference type="OrthoDB" id="9816564at2"/>
<dbReference type="InterPro" id="IPR001173">
    <property type="entry name" value="Glyco_trans_2-like"/>
</dbReference>
<proteinExistence type="predicted"/>
<evidence type="ECO:0000313" key="3">
    <source>
        <dbReference type="Proteomes" id="UP000554837"/>
    </source>
</evidence>
<protein>
    <submittedName>
        <fullName evidence="2">Glycosyltransferase involved in cell wall biosynthesis</fullName>
    </submittedName>
</protein>
<accession>A0A840SBJ4</accession>
<dbReference type="GO" id="GO:0016740">
    <property type="term" value="F:transferase activity"/>
    <property type="evidence" value="ECO:0007669"/>
    <property type="project" value="UniProtKB-KW"/>
</dbReference>
<keyword evidence="3" id="KW-1185">Reference proteome</keyword>
<dbReference type="NCBIfam" id="TIGR04440">
    <property type="entry name" value="glyco_TIGR04440"/>
    <property type="match status" value="1"/>
</dbReference>
<dbReference type="PANTHER" id="PTHR43685:SF2">
    <property type="entry name" value="GLYCOSYLTRANSFERASE 2-LIKE DOMAIN-CONTAINING PROTEIN"/>
    <property type="match status" value="1"/>
</dbReference>
<dbReference type="InterPro" id="IPR029044">
    <property type="entry name" value="Nucleotide-diphossugar_trans"/>
</dbReference>
<dbReference type="EMBL" id="JACHHO010000011">
    <property type="protein sequence ID" value="MBB5206376.1"/>
    <property type="molecule type" value="Genomic_DNA"/>
</dbReference>
<dbReference type="Pfam" id="PF00535">
    <property type="entry name" value="Glycos_transf_2"/>
    <property type="match status" value="1"/>
</dbReference>
<dbReference type="AlphaFoldDB" id="A0A840SBJ4"/>
<keyword evidence="2" id="KW-0808">Transferase</keyword>
<name>A0A840SBJ4_9BURK</name>
<organism evidence="2 3">
    <name type="scientific">Inhella inkyongensis</name>
    <dbReference type="NCBI Taxonomy" id="392593"/>
    <lineage>
        <taxon>Bacteria</taxon>
        <taxon>Pseudomonadati</taxon>
        <taxon>Pseudomonadota</taxon>
        <taxon>Betaproteobacteria</taxon>
        <taxon>Burkholderiales</taxon>
        <taxon>Sphaerotilaceae</taxon>
        <taxon>Inhella</taxon>
    </lineage>
</organism>
<reference evidence="2 3" key="1">
    <citation type="submission" date="2020-08" db="EMBL/GenBank/DDBJ databases">
        <title>Genomic Encyclopedia of Type Strains, Phase IV (KMG-IV): sequencing the most valuable type-strain genomes for metagenomic binning, comparative biology and taxonomic classification.</title>
        <authorList>
            <person name="Goeker M."/>
        </authorList>
    </citation>
    <scope>NUCLEOTIDE SEQUENCE [LARGE SCALE GENOMIC DNA]</scope>
    <source>
        <strain evidence="2 3">DSM 23958</strain>
    </source>
</reference>
<evidence type="ECO:0000313" key="2">
    <source>
        <dbReference type="EMBL" id="MBB5206376.1"/>
    </source>
</evidence>
<dbReference type="InterPro" id="IPR031042">
    <property type="entry name" value="Glyco_TIGR04440"/>
</dbReference>
<dbReference type="RefSeq" id="WP_138856500.1">
    <property type="nucleotide sequence ID" value="NZ_CP040709.1"/>
</dbReference>
<dbReference type="Proteomes" id="UP000554837">
    <property type="component" value="Unassembled WGS sequence"/>
</dbReference>